<feature type="signal peptide" evidence="2">
    <location>
        <begin position="1"/>
        <end position="16"/>
    </location>
</feature>
<evidence type="ECO:0000259" key="3">
    <source>
        <dbReference type="Pfam" id="PF14016"/>
    </source>
</evidence>
<dbReference type="PROSITE" id="PS51257">
    <property type="entry name" value="PROKAR_LIPOPROTEIN"/>
    <property type="match status" value="1"/>
</dbReference>
<feature type="region of interest" description="Disordered" evidence="1">
    <location>
        <begin position="21"/>
        <end position="74"/>
    </location>
</feature>
<feature type="compositionally biased region" description="Low complexity" evidence="1">
    <location>
        <begin position="21"/>
        <end position="44"/>
    </location>
</feature>
<comment type="caution">
    <text evidence="4">The sequence shown here is derived from an EMBL/GenBank/DDBJ whole genome shotgun (WGS) entry which is preliminary data.</text>
</comment>
<protein>
    <submittedName>
        <fullName evidence="4">DUF4232 domain-containing protein</fullName>
    </submittedName>
</protein>
<dbReference type="EMBL" id="JBHSJB010000023">
    <property type="protein sequence ID" value="MFC5056764.1"/>
    <property type="molecule type" value="Genomic_DNA"/>
</dbReference>
<dbReference type="Pfam" id="PF14016">
    <property type="entry name" value="DUF4232"/>
    <property type="match status" value="1"/>
</dbReference>
<evidence type="ECO:0000256" key="2">
    <source>
        <dbReference type="SAM" id="SignalP"/>
    </source>
</evidence>
<dbReference type="RefSeq" id="WP_344034505.1">
    <property type="nucleotide sequence ID" value="NZ_BAAAKE010000001.1"/>
</dbReference>
<gene>
    <name evidence="4" type="ORF">ACFPFM_23835</name>
</gene>
<evidence type="ECO:0000313" key="5">
    <source>
        <dbReference type="Proteomes" id="UP001595833"/>
    </source>
</evidence>
<accession>A0ABV9Y357</accession>
<dbReference type="Proteomes" id="UP001595833">
    <property type="component" value="Unassembled WGS sequence"/>
</dbReference>
<keyword evidence="2" id="KW-0732">Signal</keyword>
<sequence>MRRGVAVLVAVTTAIALVGCSSGTSKSSRSSKAGSTAGKSTATKKTTKKDGDPDECATLGVSTGGVRTDGGQRGLPLVFTNEGDRTCTVTGFPGVRLDGVDGASWDVTRRDEQARPVTLGPGQQAVANLALGPQPGNWEVRALVVTPPGASAAEQLPWSAGPLVLQDGATRPATHVGPVTPKG</sequence>
<evidence type="ECO:0000256" key="1">
    <source>
        <dbReference type="SAM" id="MobiDB-lite"/>
    </source>
</evidence>
<organism evidence="4 5">
    <name type="scientific">Saccharothrix xinjiangensis</name>
    <dbReference type="NCBI Taxonomy" id="204798"/>
    <lineage>
        <taxon>Bacteria</taxon>
        <taxon>Bacillati</taxon>
        <taxon>Actinomycetota</taxon>
        <taxon>Actinomycetes</taxon>
        <taxon>Pseudonocardiales</taxon>
        <taxon>Pseudonocardiaceae</taxon>
        <taxon>Saccharothrix</taxon>
    </lineage>
</organism>
<dbReference type="InterPro" id="IPR025326">
    <property type="entry name" value="DUF4232"/>
</dbReference>
<name>A0ABV9Y357_9PSEU</name>
<keyword evidence="5" id="KW-1185">Reference proteome</keyword>
<proteinExistence type="predicted"/>
<evidence type="ECO:0000313" key="4">
    <source>
        <dbReference type="EMBL" id="MFC5056764.1"/>
    </source>
</evidence>
<reference evidence="5" key="1">
    <citation type="journal article" date="2019" name="Int. J. Syst. Evol. Microbiol.">
        <title>The Global Catalogue of Microorganisms (GCM) 10K type strain sequencing project: providing services to taxonomists for standard genome sequencing and annotation.</title>
        <authorList>
            <consortium name="The Broad Institute Genomics Platform"/>
            <consortium name="The Broad Institute Genome Sequencing Center for Infectious Disease"/>
            <person name="Wu L."/>
            <person name="Ma J."/>
        </authorList>
    </citation>
    <scope>NUCLEOTIDE SEQUENCE [LARGE SCALE GENOMIC DNA]</scope>
    <source>
        <strain evidence="5">KCTC 12848</strain>
    </source>
</reference>
<feature type="chain" id="PRO_5045770863" evidence="2">
    <location>
        <begin position="17"/>
        <end position="183"/>
    </location>
</feature>
<feature type="domain" description="DUF4232" evidence="3">
    <location>
        <begin position="58"/>
        <end position="164"/>
    </location>
</feature>